<keyword evidence="3" id="KW-1185">Reference proteome</keyword>
<dbReference type="PROSITE" id="PS51833">
    <property type="entry name" value="HDOD"/>
    <property type="match status" value="1"/>
</dbReference>
<dbReference type="InterPro" id="IPR013976">
    <property type="entry name" value="HDOD"/>
</dbReference>
<dbReference type="PANTHER" id="PTHR33525:SF3">
    <property type="entry name" value="RIBONUCLEASE Y"/>
    <property type="match status" value="1"/>
</dbReference>
<dbReference type="InterPro" id="IPR018490">
    <property type="entry name" value="cNMP-bd_dom_sf"/>
</dbReference>
<evidence type="ECO:0000313" key="3">
    <source>
        <dbReference type="Proteomes" id="UP000254266"/>
    </source>
</evidence>
<dbReference type="AlphaFoldDB" id="A0A370D989"/>
<evidence type="ECO:0000313" key="2">
    <source>
        <dbReference type="EMBL" id="RDH81451.1"/>
    </source>
</evidence>
<dbReference type="InterPro" id="IPR003607">
    <property type="entry name" value="HD/PDEase_dom"/>
</dbReference>
<dbReference type="SUPFAM" id="SSF109604">
    <property type="entry name" value="HD-domain/PDEase-like"/>
    <property type="match status" value="1"/>
</dbReference>
<proteinExistence type="predicted"/>
<evidence type="ECO:0000259" key="1">
    <source>
        <dbReference type="PROSITE" id="PS51833"/>
    </source>
</evidence>
<dbReference type="SUPFAM" id="SSF51206">
    <property type="entry name" value="cAMP-binding domain-like"/>
    <property type="match status" value="1"/>
</dbReference>
<gene>
    <name evidence="2" type="ORF">DIZ80_15325</name>
</gene>
<dbReference type="CDD" id="cd00077">
    <property type="entry name" value="HDc"/>
    <property type="match status" value="1"/>
</dbReference>
<organism evidence="2 3">
    <name type="scientific">endosymbiont of Galathealinum brachiosum</name>
    <dbReference type="NCBI Taxonomy" id="2200906"/>
    <lineage>
        <taxon>Bacteria</taxon>
        <taxon>Pseudomonadati</taxon>
        <taxon>Pseudomonadota</taxon>
        <taxon>Gammaproteobacteria</taxon>
        <taxon>sulfur-oxidizing symbionts</taxon>
    </lineage>
</organism>
<feature type="domain" description="HDOD" evidence="1">
    <location>
        <begin position="152"/>
        <end position="339"/>
    </location>
</feature>
<dbReference type="Pfam" id="PF08668">
    <property type="entry name" value="HDOD"/>
    <property type="match status" value="1"/>
</dbReference>
<name>A0A370D989_9GAMM</name>
<accession>A0A370D989</accession>
<sequence>MSFSENELEERIHQLIPFKDLATGDRIKLAKTGQLIKMTIGETLYSNECKDQMLYLISGKLDLCLQYLTPQLLVADTVEALKPVFSENEEEETHIAITANCEIWQFNRQLFNRLIEKEVLVDERALSHQMSHVESNIYNEIMNAVETGQLKLPSLPEIALRIKKAVEQSEADIEHIGKIVELDPAISTRLIKVANSPLTRGVNPIHSMRDVIVRLGLKMTRNLVLSFSVAQLFKTRHPFLKKQMKIFYAHSIEIASICYALGKHIKNLDADELLLAGLVHDIGVIPVITYIEKTGLELTDEEEIRQLIHSLRVAVGMLVVKSWDLPKEMLNVVTHAEHWYHDSGKELKVEDVIIIAQVYDKLRRKQLSSLPDINKVPAFKKLFPNKHDPAFAMQVLDEAREEINEMKSLLGI</sequence>
<dbReference type="EMBL" id="QFXC01000013">
    <property type="protein sequence ID" value="RDH81451.1"/>
    <property type="molecule type" value="Genomic_DNA"/>
</dbReference>
<dbReference type="InterPro" id="IPR052340">
    <property type="entry name" value="RNase_Y/CdgJ"/>
</dbReference>
<reference evidence="2 3" key="1">
    <citation type="journal article" date="2018" name="ISME J.">
        <title>Endosymbiont genomes yield clues of tubeworm success.</title>
        <authorList>
            <person name="Li Y."/>
            <person name="Liles M.R."/>
            <person name="Halanych K.M."/>
        </authorList>
    </citation>
    <scope>NUCLEOTIDE SEQUENCE [LARGE SCALE GENOMIC DNA]</scope>
    <source>
        <strain evidence="2">A1464</strain>
    </source>
</reference>
<dbReference type="Proteomes" id="UP000254266">
    <property type="component" value="Unassembled WGS sequence"/>
</dbReference>
<comment type="caution">
    <text evidence="2">The sequence shown here is derived from an EMBL/GenBank/DDBJ whole genome shotgun (WGS) entry which is preliminary data.</text>
</comment>
<protein>
    <recommendedName>
        <fullName evidence="1">HDOD domain-containing protein</fullName>
    </recommendedName>
</protein>
<dbReference type="Gene3D" id="1.10.3210.10">
    <property type="entry name" value="Hypothetical protein af1432"/>
    <property type="match status" value="1"/>
</dbReference>
<dbReference type="PANTHER" id="PTHR33525">
    <property type="match status" value="1"/>
</dbReference>